<keyword evidence="1" id="KW-0175">Coiled coil</keyword>
<feature type="coiled-coil region" evidence="1">
    <location>
        <begin position="366"/>
        <end position="393"/>
    </location>
</feature>
<dbReference type="Proteomes" id="UP000676246">
    <property type="component" value="Unassembled WGS sequence"/>
</dbReference>
<feature type="compositionally biased region" description="Acidic residues" evidence="2">
    <location>
        <begin position="265"/>
        <end position="275"/>
    </location>
</feature>
<name>A0A940YDM0_9BURK</name>
<evidence type="ECO:0000313" key="3">
    <source>
        <dbReference type="EMBL" id="MBQ0930687.1"/>
    </source>
</evidence>
<evidence type="ECO:0000256" key="2">
    <source>
        <dbReference type="SAM" id="MobiDB-lite"/>
    </source>
</evidence>
<feature type="region of interest" description="Disordered" evidence="2">
    <location>
        <begin position="260"/>
        <end position="304"/>
    </location>
</feature>
<comment type="caution">
    <text evidence="3">The sequence shown here is derived from an EMBL/GenBank/DDBJ whole genome shotgun (WGS) entry which is preliminary data.</text>
</comment>
<dbReference type="AlphaFoldDB" id="A0A940YDM0"/>
<dbReference type="EMBL" id="JAGQDD010000005">
    <property type="protein sequence ID" value="MBQ0930687.1"/>
    <property type="molecule type" value="Genomic_DNA"/>
</dbReference>
<organism evidence="3 4">
    <name type="scientific">Ideonella alba</name>
    <dbReference type="NCBI Taxonomy" id="2824118"/>
    <lineage>
        <taxon>Bacteria</taxon>
        <taxon>Pseudomonadati</taxon>
        <taxon>Pseudomonadota</taxon>
        <taxon>Betaproteobacteria</taxon>
        <taxon>Burkholderiales</taxon>
        <taxon>Sphaerotilaceae</taxon>
        <taxon>Ideonella</taxon>
    </lineage>
</organism>
<keyword evidence="4" id="KW-1185">Reference proteome</keyword>
<gene>
    <name evidence="3" type="ORF">KAK03_09315</name>
</gene>
<dbReference type="RefSeq" id="WP_210853674.1">
    <property type="nucleotide sequence ID" value="NZ_JAGQDD010000005.1"/>
</dbReference>
<evidence type="ECO:0000256" key="1">
    <source>
        <dbReference type="SAM" id="Coils"/>
    </source>
</evidence>
<reference evidence="3 4" key="1">
    <citation type="submission" date="2021-04" db="EMBL/GenBank/DDBJ databases">
        <title>The genome sequence of Ideonella sp. 3Y2.</title>
        <authorList>
            <person name="Liu Y."/>
        </authorList>
    </citation>
    <scope>NUCLEOTIDE SEQUENCE [LARGE SCALE GENOMIC DNA]</scope>
    <source>
        <strain evidence="3 4">3Y2</strain>
    </source>
</reference>
<protein>
    <submittedName>
        <fullName evidence="3">Uncharacterized protein</fullName>
    </submittedName>
</protein>
<accession>A0A940YDM0</accession>
<sequence length="1155" mass="127311">MTLANYPDDLKLGTWEKKKGSLPTDGDLADRLKALLKMHTAIKWGLFDSGWVAEATTREQLEQAFAERDRQFRGTVFPLKKAALETATLAQRQSKEKGATELVVKSCKAVAAVANTLADEVDHGVDELKSVFEMALRKLPEAEPGADEPPALLLDPRKLAAQLLLCRKDPARRVAFAYVDGKEKQAAVLAMHPKQSSRSLFGKLSETTGVKAGAHGTAWVDEGTLFLQMDKPLGGLAKKVRSPLKACGFRVRSVVIWDESGQPTESDEDHDESAQDEVGLRPPTGEDGPQDSPEPSEPEPTPDQRAEGAFRLLLQTLEQRYEKALRSAPEAVGKLGALLEFGRKQGAAGEYLKGIAGLKKLDEMLLAAMGKEEAEWERRHEDAERQLQRALRQMPTVAGRLRAVLDLAEKRAGERQFVQALQALQQLDRLVDEVGEQREQESARLRKDFERWLPDPADVDDLAHLNLEALRQEARQALDGDVELARVLIEVLAQEWGRTEKAAAALKKERLLALQLALQELPDPPGLALLNNDPVAEARRALQSAIDRGAVEEAETALERLKQVIEQAIDAIAEETSRRINAFLDRVEKLTDPADLEEDERQRLAGLRSEALRLIAEGILAGLSDAVDALEGAVKEVEKAVAERRRLAEIALREAFERVVVPAGASTDELAPAEAPRLRVEQALREHQPVPGQQALREYVLALRKVAREVARRLKAERPPETLEETPAIEQDRQRSRELRAWIETHIYIPNASIKDSIGRLVSVDDADDAFDQDALSQEQYDDLMRRLVDGDQTRIEDTQRRIETLRDPTSQLTTLKENLAKSIRLCEPLKTMAAPKTPPGWSDPDMAKLVHQPADRHLQALRAAALAVDNALAGLSDDIDKPDGVSAAQAVLLTHTATRRAYLDWRKTLSRDDSDGGPAALLECARVAVDNGLRVKVAQSRLNVAKQNKQVGLAMLKAQLDADYEAQAVIKVEDQLKVLGRSGRFSALPQFQGLNLHLSLFEGVYKGGQRWPAGTPKDLNNAARQNKILDALIGSERGGIHVTLEWTGEQDNECNLKCYRAGTGAGTDVMWNAAKDAYGNYAAGKTAKNGALRNGFRSAPDTGANYPTETTVKTHLALTLNNIIATMRTRIVEMCANRGLTNAERTSNTRDLIE</sequence>
<proteinExistence type="predicted"/>
<evidence type="ECO:0000313" key="4">
    <source>
        <dbReference type="Proteomes" id="UP000676246"/>
    </source>
</evidence>
<feature type="coiled-coil region" evidence="1">
    <location>
        <begin position="551"/>
        <end position="578"/>
    </location>
</feature>